<name>W2CV83_9BACT</name>
<proteinExistence type="predicted"/>
<protein>
    <submittedName>
        <fullName evidence="1">Uncharacterized protein</fullName>
    </submittedName>
</protein>
<gene>
    <name evidence="1" type="ORF">T230_00450</name>
</gene>
<sequence length="48" mass="5717">MTHESFYLLREQNSMAREVLNVSRHQNLITQEQLFPLKAEEPMSKQVD</sequence>
<dbReference type="Proteomes" id="UP000034982">
    <property type="component" value="Unassembled WGS sequence"/>
</dbReference>
<dbReference type="EMBL" id="AYYE01000094">
    <property type="protein sequence ID" value="ETK10983.1"/>
    <property type="molecule type" value="Genomic_DNA"/>
</dbReference>
<evidence type="ECO:0000313" key="1">
    <source>
        <dbReference type="EMBL" id="ETK10983.1"/>
    </source>
</evidence>
<reference evidence="1 2" key="1">
    <citation type="submission" date="2013-11" db="EMBL/GenBank/DDBJ databases">
        <title>Single cell genomics of uncultured Tannerella BU063 (oral taxon 286).</title>
        <authorList>
            <person name="Beall C.J."/>
            <person name="Campbell A.G."/>
            <person name="Griffen A.L."/>
            <person name="Podar M."/>
            <person name="Leys E.J."/>
        </authorList>
    </citation>
    <scope>NUCLEOTIDE SEQUENCE [LARGE SCALE GENOMIC DNA]</scope>
    <source>
        <strain evidence="1">Cell 1/3</strain>
    </source>
</reference>
<accession>W2CV83</accession>
<organism evidence="1 2">
    <name type="scientific">Tannerella sp. oral taxon BU063 isolate Cell 1/3</name>
    <dbReference type="NCBI Taxonomy" id="1411022"/>
    <lineage>
        <taxon>Bacteria</taxon>
        <taxon>Pseudomonadati</taxon>
        <taxon>Bacteroidota</taxon>
        <taxon>Bacteroidia</taxon>
        <taxon>Bacteroidales</taxon>
        <taxon>Tannerellaceae</taxon>
        <taxon>Tannerella</taxon>
    </lineage>
</organism>
<evidence type="ECO:0000313" key="2">
    <source>
        <dbReference type="Proteomes" id="UP000034982"/>
    </source>
</evidence>
<comment type="caution">
    <text evidence="1">The sequence shown here is derived from an EMBL/GenBank/DDBJ whole genome shotgun (WGS) entry which is preliminary data.</text>
</comment>
<dbReference type="AlphaFoldDB" id="W2CV83"/>